<dbReference type="AlphaFoldDB" id="A0A5C5XP67"/>
<evidence type="ECO:0000313" key="2">
    <source>
        <dbReference type="Proteomes" id="UP000318053"/>
    </source>
</evidence>
<protein>
    <submittedName>
        <fullName evidence="1">Uncharacterized protein</fullName>
    </submittedName>
</protein>
<reference evidence="1 2" key="1">
    <citation type="submission" date="2019-02" db="EMBL/GenBank/DDBJ databases">
        <title>Deep-cultivation of Planctomycetes and their phenomic and genomic characterization uncovers novel biology.</title>
        <authorList>
            <person name="Wiegand S."/>
            <person name="Jogler M."/>
            <person name="Boedeker C."/>
            <person name="Pinto D."/>
            <person name="Vollmers J."/>
            <person name="Rivas-Marin E."/>
            <person name="Kohn T."/>
            <person name="Peeters S.H."/>
            <person name="Heuer A."/>
            <person name="Rast P."/>
            <person name="Oberbeckmann S."/>
            <person name="Bunk B."/>
            <person name="Jeske O."/>
            <person name="Meyerdierks A."/>
            <person name="Storesund J.E."/>
            <person name="Kallscheuer N."/>
            <person name="Luecker S."/>
            <person name="Lage O.M."/>
            <person name="Pohl T."/>
            <person name="Merkel B.J."/>
            <person name="Hornburger P."/>
            <person name="Mueller R.-W."/>
            <person name="Bruemmer F."/>
            <person name="Labrenz M."/>
            <person name="Spormann A.M."/>
            <person name="Op Den Camp H."/>
            <person name="Overmann J."/>
            <person name="Amann R."/>
            <person name="Jetten M.S.M."/>
            <person name="Mascher T."/>
            <person name="Medema M.H."/>
            <person name="Devos D.P."/>
            <person name="Kaster A.-K."/>
            <person name="Ovreas L."/>
            <person name="Rohde M."/>
            <person name="Galperin M.Y."/>
            <person name="Jogler C."/>
        </authorList>
    </citation>
    <scope>NUCLEOTIDE SEQUENCE [LARGE SCALE GENOMIC DNA]</scope>
    <source>
        <strain evidence="1 2">CA85</strain>
    </source>
</reference>
<keyword evidence="2" id="KW-1185">Reference proteome</keyword>
<name>A0A5C5XP67_9BACT</name>
<accession>A0A5C5XP67</accession>
<dbReference type="EMBL" id="SJPK01000008">
    <property type="protein sequence ID" value="TWT65007.1"/>
    <property type="molecule type" value="Genomic_DNA"/>
</dbReference>
<comment type="caution">
    <text evidence="1">The sequence shown here is derived from an EMBL/GenBank/DDBJ whole genome shotgun (WGS) entry which is preliminary data.</text>
</comment>
<gene>
    <name evidence="1" type="ORF">CA85_33520</name>
</gene>
<sequence>MLLAADVFTPSWRSLFWQEDERCLAWFIDRQRESYRHYWTGCYRADYYGWDLESEVAWMTTMRPSYAANWIRSLGKTDLERLIDEVKRGESEAIGRSIAFVVAESFGYWHNRARAKLCRHFKNHPPAPSDCDRLVSTVVDRLLGGYFYEQFFDQLSMAIRFAPDRMGHAASVAVKSDREYIRRYGVRVRHAIKSIGCDPRSAPVIRRDWYS</sequence>
<dbReference type="RefSeq" id="WP_246112846.1">
    <property type="nucleotide sequence ID" value="NZ_SJPK01000008.1"/>
</dbReference>
<evidence type="ECO:0000313" key="1">
    <source>
        <dbReference type="EMBL" id="TWT65007.1"/>
    </source>
</evidence>
<dbReference type="Proteomes" id="UP000318053">
    <property type="component" value="Unassembled WGS sequence"/>
</dbReference>
<organism evidence="1 2">
    <name type="scientific">Allorhodopirellula solitaria</name>
    <dbReference type="NCBI Taxonomy" id="2527987"/>
    <lineage>
        <taxon>Bacteria</taxon>
        <taxon>Pseudomonadati</taxon>
        <taxon>Planctomycetota</taxon>
        <taxon>Planctomycetia</taxon>
        <taxon>Pirellulales</taxon>
        <taxon>Pirellulaceae</taxon>
        <taxon>Allorhodopirellula</taxon>
    </lineage>
</organism>
<proteinExistence type="predicted"/>